<proteinExistence type="predicted"/>
<dbReference type="InterPro" id="IPR036477">
    <property type="entry name" value="Formyl_transf_N_sf"/>
</dbReference>
<dbReference type="Gene3D" id="3.40.50.12230">
    <property type="match status" value="1"/>
</dbReference>
<evidence type="ECO:0000313" key="3">
    <source>
        <dbReference type="EMBL" id="KKR70746.1"/>
    </source>
</evidence>
<accession>A0A0G0T7L7</accession>
<dbReference type="Pfam" id="PF00551">
    <property type="entry name" value="Formyl_trans_N"/>
    <property type="match status" value="1"/>
</dbReference>
<feature type="domain" description="Formyl transferase N-terminal" evidence="2">
    <location>
        <begin position="48"/>
        <end position="215"/>
    </location>
</feature>
<dbReference type="PANTHER" id="PTHR11138:SF5">
    <property type="entry name" value="METHIONYL-TRNA FORMYLTRANSFERASE, MITOCHONDRIAL"/>
    <property type="match status" value="1"/>
</dbReference>
<dbReference type="GO" id="GO:0005829">
    <property type="term" value="C:cytosol"/>
    <property type="evidence" value="ECO:0007669"/>
    <property type="project" value="TreeGrafter"/>
</dbReference>
<comment type="caution">
    <text evidence="3">The sequence shown here is derived from an EMBL/GenBank/DDBJ whole genome shotgun (WGS) entry which is preliminary data.</text>
</comment>
<keyword evidence="3" id="KW-0808">Transferase</keyword>
<organism evidence="3 4">
    <name type="scientific">Candidatus Roizmanbacteria bacterium GW2011_GWB1_40_7</name>
    <dbReference type="NCBI Taxonomy" id="1618482"/>
    <lineage>
        <taxon>Bacteria</taxon>
        <taxon>Candidatus Roizmaniibacteriota</taxon>
    </lineage>
</organism>
<name>A0A0G0T7L7_9BACT</name>
<dbReference type="InterPro" id="IPR002376">
    <property type="entry name" value="Formyl_transf_N"/>
</dbReference>
<dbReference type="SUPFAM" id="SSF50486">
    <property type="entry name" value="FMT C-terminal domain-like"/>
    <property type="match status" value="1"/>
</dbReference>
<dbReference type="EC" id="2.1.2.9" evidence="1"/>
<sequence length="329" mass="36837">MRLPNHPTPQFPNDLITQSPNHPPVVFFGSSSYVIPIIEVLRKNFDLKLVLTTENPAMPAGKLKPNLASQGEALRSYPVVKYPVVKCCIENKISYHSVVNLSDPTINHELSTINPTVAVLADFGLIIPQQILNLFPKGIINIHPSLLPKYRGPTPVQTAILNGEKITGVSIMKLDEEIDHGPILGQEKDKILDTDTSESLYKRLFAKGANLLPEILNLYLNDNLKPIAQDHEKSTFTKPLTRQDGYVDLSKFEARNSKSELERKIRGYFPWPGVWTRLRLGSGGQAKLKIVKFLPDNKIQVEGKKPMSYKDFLNGYPGAKELQSLLIKL</sequence>
<dbReference type="CDD" id="cd08646">
    <property type="entry name" value="FMT_core_Met-tRNA-FMT_N"/>
    <property type="match status" value="1"/>
</dbReference>
<dbReference type="EMBL" id="LBZM01000045">
    <property type="protein sequence ID" value="KKR70746.1"/>
    <property type="molecule type" value="Genomic_DNA"/>
</dbReference>
<dbReference type="PATRIC" id="fig|1618482.3.peg.1173"/>
<reference evidence="3 4" key="1">
    <citation type="journal article" date="2015" name="Nature">
        <title>rRNA introns, odd ribosomes, and small enigmatic genomes across a large radiation of phyla.</title>
        <authorList>
            <person name="Brown C.T."/>
            <person name="Hug L.A."/>
            <person name="Thomas B.C."/>
            <person name="Sharon I."/>
            <person name="Castelle C.J."/>
            <person name="Singh A."/>
            <person name="Wilkins M.J."/>
            <person name="Williams K.H."/>
            <person name="Banfield J.F."/>
        </authorList>
    </citation>
    <scope>NUCLEOTIDE SEQUENCE [LARGE SCALE GENOMIC DNA]</scope>
</reference>
<dbReference type="PANTHER" id="PTHR11138">
    <property type="entry name" value="METHIONYL-TRNA FORMYLTRANSFERASE"/>
    <property type="match status" value="1"/>
</dbReference>
<evidence type="ECO:0000313" key="4">
    <source>
        <dbReference type="Proteomes" id="UP000034664"/>
    </source>
</evidence>
<dbReference type="InterPro" id="IPR011034">
    <property type="entry name" value="Formyl_transferase-like_C_sf"/>
</dbReference>
<protein>
    <recommendedName>
        <fullName evidence="1">methionyl-tRNA formyltransferase</fullName>
        <ecNumber evidence="1">2.1.2.9</ecNumber>
    </recommendedName>
</protein>
<evidence type="ECO:0000256" key="1">
    <source>
        <dbReference type="ARBA" id="ARBA00012261"/>
    </source>
</evidence>
<dbReference type="AlphaFoldDB" id="A0A0G0T7L7"/>
<dbReference type="GO" id="GO:0004479">
    <property type="term" value="F:methionyl-tRNA formyltransferase activity"/>
    <property type="evidence" value="ECO:0007669"/>
    <property type="project" value="UniProtKB-EC"/>
</dbReference>
<dbReference type="InterPro" id="IPR041711">
    <property type="entry name" value="Met-tRNA-FMT_N"/>
</dbReference>
<evidence type="ECO:0000259" key="2">
    <source>
        <dbReference type="Pfam" id="PF00551"/>
    </source>
</evidence>
<gene>
    <name evidence="3" type="ORF">UU14_C0045G0009</name>
</gene>
<dbReference type="SUPFAM" id="SSF53328">
    <property type="entry name" value="Formyltransferase"/>
    <property type="match status" value="1"/>
</dbReference>
<dbReference type="Proteomes" id="UP000034664">
    <property type="component" value="Unassembled WGS sequence"/>
</dbReference>